<proteinExistence type="predicted"/>
<dbReference type="AlphaFoldDB" id="A0A0F3GLM4"/>
<evidence type="ECO:0000313" key="2">
    <source>
        <dbReference type="Proteomes" id="UP000033423"/>
    </source>
</evidence>
<name>A0A0F3GLM4_9BACT</name>
<accession>A0A0F3GLM4</accession>
<evidence type="ECO:0000313" key="1">
    <source>
        <dbReference type="EMBL" id="KJU82752.1"/>
    </source>
</evidence>
<comment type="caution">
    <text evidence="1">The sequence shown here is derived from an EMBL/GenBank/DDBJ whole genome shotgun (WGS) entry which is preliminary data.</text>
</comment>
<sequence length="89" mass="10431">MMAYEMASATLEKWLFKDAETPVESDILNQLDMNKLNLLKVLLNPEKKSITNETNFSIETKKHETITQRDDNKIANIDTHFNEYKKMHS</sequence>
<keyword evidence="2" id="KW-1185">Reference proteome</keyword>
<reference evidence="1 2" key="1">
    <citation type="submission" date="2015-02" db="EMBL/GenBank/DDBJ databases">
        <title>Single-cell genomics of uncultivated deep-branching MTB reveals a conserved set of magnetosome genes.</title>
        <authorList>
            <person name="Kolinko S."/>
            <person name="Richter M."/>
            <person name="Glockner F.O."/>
            <person name="Brachmann A."/>
            <person name="Schuler D."/>
        </authorList>
    </citation>
    <scope>NUCLEOTIDE SEQUENCE [LARGE SCALE GENOMIC DNA]</scope>
    <source>
        <strain evidence="1">TM-1</strain>
    </source>
</reference>
<protein>
    <submittedName>
        <fullName evidence="1">Uncharacterized protein</fullName>
    </submittedName>
</protein>
<dbReference type="EMBL" id="LACI01002185">
    <property type="protein sequence ID" value="KJU82752.1"/>
    <property type="molecule type" value="Genomic_DNA"/>
</dbReference>
<dbReference type="Proteomes" id="UP000033423">
    <property type="component" value="Unassembled WGS sequence"/>
</dbReference>
<organism evidence="1 2">
    <name type="scientific">Candidatus Magnetobacterium bavaricum</name>
    <dbReference type="NCBI Taxonomy" id="29290"/>
    <lineage>
        <taxon>Bacteria</taxon>
        <taxon>Pseudomonadati</taxon>
        <taxon>Nitrospirota</taxon>
        <taxon>Thermodesulfovibrionia</taxon>
        <taxon>Thermodesulfovibrionales</taxon>
        <taxon>Candidatus Magnetobacteriaceae</taxon>
        <taxon>Candidatus Magnetobacterium</taxon>
    </lineage>
</organism>
<gene>
    <name evidence="1" type="ORF">MBAV_005050</name>
</gene>